<dbReference type="Proteomes" id="UP000295254">
    <property type="component" value="Unassembled WGS sequence"/>
</dbReference>
<comment type="caution">
    <text evidence="2">The sequence shown here is derived from an EMBL/GenBank/DDBJ whole genome shotgun (WGS) entry which is preliminary data.</text>
</comment>
<gene>
    <name evidence="2" type="ORF">EIY72_26630</name>
</gene>
<sequence length="125" mass="13444">MTLSAADTLFLVIGVVDISGMFAGIGYMLFLANTKMDLLQKAFKNSWGVTGAGYGGVWAKLMVVGRISGYVTFSTFYIDRGVVSADDLKNLPISLRRKLMALQWGGIVLLTVMFGLALAAELNVV</sequence>
<dbReference type="OrthoDB" id="6900259at2"/>
<dbReference type="EMBL" id="RRZK01000034">
    <property type="protein sequence ID" value="TDB57199.1"/>
    <property type="molecule type" value="Genomic_DNA"/>
</dbReference>
<feature type="transmembrane region" description="Helical" evidence="1">
    <location>
        <begin position="99"/>
        <end position="120"/>
    </location>
</feature>
<reference evidence="3" key="1">
    <citation type="journal article" date="2019" name="bioRxiv">
        <title>Bacterially produced spermidine induces plant systemic susceptibility to pathogens.</title>
        <authorList>
            <person name="Melnyk R.A."/>
            <person name="Beskrovnaya P.A."/>
            <person name="Liu Z."/>
            <person name="Song Y."/>
            <person name="Haney C.H."/>
        </authorList>
    </citation>
    <scope>NUCLEOTIDE SEQUENCE [LARGE SCALE GENOMIC DNA]</scope>
    <source>
        <strain evidence="3">Dha-51</strain>
    </source>
</reference>
<keyword evidence="1" id="KW-1133">Transmembrane helix</keyword>
<evidence type="ECO:0000313" key="3">
    <source>
        <dbReference type="Proteomes" id="UP000295254"/>
    </source>
</evidence>
<dbReference type="AlphaFoldDB" id="A0A4R4JUJ5"/>
<dbReference type="RefSeq" id="WP_093227338.1">
    <property type="nucleotide sequence ID" value="NZ_LT629803.1"/>
</dbReference>
<keyword evidence="1" id="KW-0472">Membrane</keyword>
<evidence type="ECO:0000256" key="1">
    <source>
        <dbReference type="SAM" id="Phobius"/>
    </source>
</evidence>
<organism evidence="2 3">
    <name type="scientific">Pseudomonas vancouverensis</name>
    <dbReference type="NCBI Taxonomy" id="95300"/>
    <lineage>
        <taxon>Bacteria</taxon>
        <taxon>Pseudomonadati</taxon>
        <taxon>Pseudomonadota</taxon>
        <taxon>Gammaproteobacteria</taxon>
        <taxon>Pseudomonadales</taxon>
        <taxon>Pseudomonadaceae</taxon>
        <taxon>Pseudomonas</taxon>
    </lineage>
</organism>
<name>A0A4R4JUJ5_PSEVA</name>
<keyword evidence="1" id="KW-0812">Transmembrane</keyword>
<accession>A0A4R4JUJ5</accession>
<protein>
    <submittedName>
        <fullName evidence="2">Uncharacterized protein</fullName>
    </submittedName>
</protein>
<keyword evidence="3" id="KW-1185">Reference proteome</keyword>
<evidence type="ECO:0000313" key="2">
    <source>
        <dbReference type="EMBL" id="TDB57199.1"/>
    </source>
</evidence>
<proteinExistence type="predicted"/>
<feature type="transmembrane region" description="Helical" evidence="1">
    <location>
        <begin position="52"/>
        <end position="78"/>
    </location>
</feature>
<feature type="transmembrane region" description="Helical" evidence="1">
    <location>
        <begin position="9"/>
        <end position="32"/>
    </location>
</feature>